<feature type="compositionally biased region" description="Basic and acidic residues" evidence="1">
    <location>
        <begin position="754"/>
        <end position="769"/>
    </location>
</feature>
<dbReference type="OMA" id="WRELQHE"/>
<reference evidence="2" key="2">
    <citation type="submission" date="2013-10" db="EMBL/GenBank/DDBJ databases">
        <authorList>
            <person name="Aslett M."/>
        </authorList>
    </citation>
    <scope>NUCLEOTIDE SEQUENCE [LARGE SCALE GENOMIC DNA]</scope>
    <source>
        <strain evidence="2">Houghton</strain>
    </source>
</reference>
<protein>
    <submittedName>
        <fullName evidence="2">Uncharacterized protein</fullName>
    </submittedName>
</protein>
<feature type="compositionally biased region" description="Basic and acidic residues" evidence="1">
    <location>
        <begin position="292"/>
        <end position="306"/>
    </location>
</feature>
<dbReference type="Proteomes" id="UP000018050">
    <property type="component" value="Unassembled WGS sequence"/>
</dbReference>
<dbReference type="RefSeq" id="XP_013249203.1">
    <property type="nucleotide sequence ID" value="XM_013393749.1"/>
</dbReference>
<dbReference type="OrthoDB" id="347793at2759"/>
<reference evidence="2" key="1">
    <citation type="submission" date="2013-10" db="EMBL/GenBank/DDBJ databases">
        <title>Genomic analysis of the causative agents of coccidiosis in chickens.</title>
        <authorList>
            <person name="Reid A.J."/>
            <person name="Blake D."/>
            <person name="Billington K."/>
            <person name="Browne H."/>
            <person name="Dunn M."/>
            <person name="Hung S."/>
            <person name="Kawahara F."/>
            <person name="Miranda-Saavedra D."/>
            <person name="Mourier T."/>
            <person name="Nagra H."/>
            <person name="Otto T.D."/>
            <person name="Rawlings N."/>
            <person name="Sanchez A."/>
            <person name="Sanders M."/>
            <person name="Subramaniam C."/>
            <person name="Tay Y."/>
            <person name="Dear P."/>
            <person name="Doerig C."/>
            <person name="Gruber A."/>
            <person name="Parkinson J."/>
            <person name="Shirley M."/>
            <person name="Wan K.L."/>
            <person name="Berriman M."/>
            <person name="Tomley F."/>
            <person name="Pain A."/>
        </authorList>
    </citation>
    <scope>NUCLEOTIDE SEQUENCE [LARGE SCALE GENOMIC DNA]</scope>
    <source>
        <strain evidence="2">Houghton</strain>
    </source>
</reference>
<feature type="region of interest" description="Disordered" evidence="1">
    <location>
        <begin position="285"/>
        <end position="398"/>
    </location>
</feature>
<feature type="region of interest" description="Disordered" evidence="1">
    <location>
        <begin position="94"/>
        <end position="151"/>
    </location>
</feature>
<feature type="compositionally biased region" description="Polar residues" evidence="1">
    <location>
        <begin position="321"/>
        <end position="341"/>
    </location>
</feature>
<dbReference type="AlphaFoldDB" id="U6GL62"/>
<keyword evidence="3" id="KW-1185">Reference proteome</keyword>
<dbReference type="EMBL" id="HG671398">
    <property type="protein sequence ID" value="CDI80915.1"/>
    <property type="molecule type" value="Genomic_DNA"/>
</dbReference>
<feature type="compositionally biased region" description="Basic and acidic residues" evidence="1">
    <location>
        <begin position="384"/>
        <end position="396"/>
    </location>
</feature>
<gene>
    <name evidence="2" type="ORF">EAH_00018740</name>
</gene>
<organism evidence="2 3">
    <name type="scientific">Eimeria acervulina</name>
    <name type="common">Coccidian parasite</name>
    <dbReference type="NCBI Taxonomy" id="5801"/>
    <lineage>
        <taxon>Eukaryota</taxon>
        <taxon>Sar</taxon>
        <taxon>Alveolata</taxon>
        <taxon>Apicomplexa</taxon>
        <taxon>Conoidasida</taxon>
        <taxon>Coccidia</taxon>
        <taxon>Eucoccidiorida</taxon>
        <taxon>Eimeriorina</taxon>
        <taxon>Eimeriidae</taxon>
        <taxon>Eimeria</taxon>
    </lineage>
</organism>
<sequence length="999" mass="110728">MLIEQRTEPGRQDWSSYRPSKSFALHHRAANGLSRASATAVFVDPNEESRVALAITESRMPSSLNSVEERVDAHSTMRVPPFLQPVVNAHYTSCGRQSPASASEKVGKAAPKEQAATSKNGRLPSAPSTASTTTAETTTKVTVAPSREPLHGNMRAAATLLACKETQVNPAQGDAGTISGKTFQEEPSPASALNPHKSTHLSVPAAFEGCSVPDKQCSAMKQRTHSNEDTLAKKGTLQSIRDIRATAEEGSEGTKCKGMQYDQSVARLVAALGASSLRLAAAAEEGLDSSSSDDRSRTWQHSERSPIRTSVNAETDPLRTVSPSTPATNSLAFTQTRSSPFTRRVPSTPKAAAKSRRKLSPFVDVSRNRRSQESAQQTPSQRSLTKERLRAGRRSDTINQKQIVNHHHKFEAILLDLRANAQTASMASQESEALPCRNTCSPPAVGSTRSSNSDSKTSITEVRTTFSKEAAVFPTGTPDGLPWDSLHRSAEWPLLAHGPHRSEILRQDCVSNADHGEEERQFSLLLQHSLGLLRREAARCFASTQASVKQKLWRELQHERHLRLQLQQEHQVGYAAAEAELVSLRAQQVEDHERMEKILGLCCRRKYADEGSQLLRFAWKGWQIQRVLSGRLKKLQKALQQRYLFMLQLRTFLPWRAAAARRTLEQKMQRTQMLFQQEVQRLGQAHLKNTQKQQQELQQLQQQLHCEMHLRECLQQSLIGLVTGGGVTAASQGASFSSPRGTISFAPAAALRIQKQERQQRPKDPENHTRRQRLLRVVGTQSHLRSRQQPTSQNTSRQQQDEQLHRFHYPPKQPWCHWISQNAGLGVPILNALYKVDPRAANGVAADAARRVKFMDDQAQQEQQTQRKFLLSNLLPDSLPQGQNYTGESAGVSSSSQACRHHHCSSSGLASSSVPNFGCWELIPDNSFKKNAAAVRRHSSEDDSFLQQVCSQPNGSLGEKRNYSGSASWNPAPVGSFGLEFHSHKQTRWTSARQSNPEV</sequence>
<evidence type="ECO:0000313" key="3">
    <source>
        <dbReference type="Proteomes" id="UP000018050"/>
    </source>
</evidence>
<feature type="compositionally biased region" description="Polar residues" evidence="1">
    <location>
        <begin position="779"/>
        <end position="798"/>
    </location>
</feature>
<feature type="compositionally biased region" description="Polar residues" evidence="1">
    <location>
        <begin position="373"/>
        <end position="383"/>
    </location>
</feature>
<evidence type="ECO:0000313" key="2">
    <source>
        <dbReference type="EMBL" id="CDI80915.1"/>
    </source>
</evidence>
<accession>U6GL62</accession>
<feature type="compositionally biased region" description="Low complexity" evidence="1">
    <location>
        <begin position="124"/>
        <end position="145"/>
    </location>
</feature>
<dbReference type="VEuPathDB" id="ToxoDB:EAH_00018740"/>
<name>U6GL62_EIMAC</name>
<proteinExistence type="predicted"/>
<feature type="region of interest" description="Disordered" evidence="1">
    <location>
        <begin position="754"/>
        <end position="802"/>
    </location>
</feature>
<dbReference type="GeneID" id="25269944"/>
<evidence type="ECO:0000256" key="1">
    <source>
        <dbReference type="SAM" id="MobiDB-lite"/>
    </source>
</evidence>